<dbReference type="SUPFAM" id="SSF53649">
    <property type="entry name" value="Alkaline phosphatase-like"/>
    <property type="match status" value="1"/>
</dbReference>
<dbReference type="EC" id="3.1.6.1" evidence="9"/>
<dbReference type="GO" id="GO:0005737">
    <property type="term" value="C:cytoplasm"/>
    <property type="evidence" value="ECO:0007669"/>
    <property type="project" value="TreeGrafter"/>
</dbReference>
<comment type="cofactor">
    <cofactor evidence="1">
        <name>Ca(2+)</name>
        <dbReference type="ChEBI" id="CHEBI:29108"/>
    </cofactor>
</comment>
<dbReference type="AlphaFoldDB" id="A0A517XTX2"/>
<dbReference type="KEGG" id="uli:ETAA1_29150"/>
<dbReference type="Proteomes" id="UP000319576">
    <property type="component" value="Chromosome"/>
</dbReference>
<proteinExistence type="inferred from homology"/>
<reference evidence="9 10" key="1">
    <citation type="submission" date="2019-02" db="EMBL/GenBank/DDBJ databases">
        <title>Deep-cultivation of Planctomycetes and their phenomic and genomic characterization uncovers novel biology.</title>
        <authorList>
            <person name="Wiegand S."/>
            <person name="Jogler M."/>
            <person name="Boedeker C."/>
            <person name="Pinto D."/>
            <person name="Vollmers J."/>
            <person name="Rivas-Marin E."/>
            <person name="Kohn T."/>
            <person name="Peeters S.H."/>
            <person name="Heuer A."/>
            <person name="Rast P."/>
            <person name="Oberbeckmann S."/>
            <person name="Bunk B."/>
            <person name="Jeske O."/>
            <person name="Meyerdierks A."/>
            <person name="Storesund J.E."/>
            <person name="Kallscheuer N."/>
            <person name="Luecker S."/>
            <person name="Lage O.M."/>
            <person name="Pohl T."/>
            <person name="Merkel B.J."/>
            <person name="Hornburger P."/>
            <person name="Mueller R.-W."/>
            <person name="Bruemmer F."/>
            <person name="Labrenz M."/>
            <person name="Spormann A.M."/>
            <person name="Op den Camp H."/>
            <person name="Overmann J."/>
            <person name="Amann R."/>
            <person name="Jetten M.S.M."/>
            <person name="Mascher T."/>
            <person name="Medema M.H."/>
            <person name="Devos D.P."/>
            <person name="Kaster A.-K."/>
            <person name="Ovreas L."/>
            <person name="Rohde M."/>
            <person name="Galperin M.Y."/>
            <person name="Jogler C."/>
        </authorList>
    </citation>
    <scope>NUCLEOTIDE SEQUENCE [LARGE SCALE GENOMIC DNA]</scope>
    <source>
        <strain evidence="9 10">ETA_A1</strain>
    </source>
</reference>
<dbReference type="GO" id="GO:0004065">
    <property type="term" value="F:arylsulfatase activity"/>
    <property type="evidence" value="ECO:0007669"/>
    <property type="project" value="UniProtKB-EC"/>
</dbReference>
<keyword evidence="4 7" id="KW-0732">Signal</keyword>
<evidence type="ECO:0000259" key="8">
    <source>
        <dbReference type="Pfam" id="PF00884"/>
    </source>
</evidence>
<dbReference type="InterPro" id="IPR017850">
    <property type="entry name" value="Alkaline_phosphatase_core_sf"/>
</dbReference>
<keyword evidence="3" id="KW-0479">Metal-binding</keyword>
<gene>
    <name evidence="9" type="ORF">ETAA1_29150</name>
</gene>
<dbReference type="CDD" id="cd16030">
    <property type="entry name" value="iduronate-2-sulfatase"/>
    <property type="match status" value="1"/>
</dbReference>
<comment type="similarity">
    <text evidence="2">Belongs to the sulfatase family.</text>
</comment>
<evidence type="ECO:0000256" key="3">
    <source>
        <dbReference type="ARBA" id="ARBA00022723"/>
    </source>
</evidence>
<dbReference type="PANTHER" id="PTHR45953">
    <property type="entry name" value="IDURONATE 2-SULFATASE"/>
    <property type="match status" value="1"/>
</dbReference>
<dbReference type="Gene3D" id="3.40.720.10">
    <property type="entry name" value="Alkaline Phosphatase, subunit A"/>
    <property type="match status" value="1"/>
</dbReference>
<name>A0A517XTX2_9BACT</name>
<feature type="domain" description="Sulfatase N-terminal" evidence="8">
    <location>
        <begin position="29"/>
        <end position="367"/>
    </location>
</feature>
<dbReference type="EMBL" id="CP036273">
    <property type="protein sequence ID" value="QDU20952.1"/>
    <property type="molecule type" value="Genomic_DNA"/>
</dbReference>
<dbReference type="GO" id="GO:0046872">
    <property type="term" value="F:metal ion binding"/>
    <property type="evidence" value="ECO:0007669"/>
    <property type="project" value="UniProtKB-KW"/>
</dbReference>
<organism evidence="9 10">
    <name type="scientific">Urbifossiella limnaea</name>
    <dbReference type="NCBI Taxonomy" id="2528023"/>
    <lineage>
        <taxon>Bacteria</taxon>
        <taxon>Pseudomonadati</taxon>
        <taxon>Planctomycetota</taxon>
        <taxon>Planctomycetia</taxon>
        <taxon>Gemmatales</taxon>
        <taxon>Gemmataceae</taxon>
        <taxon>Urbifossiella</taxon>
    </lineage>
</organism>
<evidence type="ECO:0000256" key="4">
    <source>
        <dbReference type="ARBA" id="ARBA00022729"/>
    </source>
</evidence>
<dbReference type="RefSeq" id="WP_202920884.1">
    <property type="nucleotide sequence ID" value="NZ_CP036273.1"/>
</dbReference>
<protein>
    <submittedName>
        <fullName evidence="9">Arylsulfatase</fullName>
        <ecNumber evidence="9">3.1.6.1</ecNumber>
    </submittedName>
</protein>
<keyword evidence="10" id="KW-1185">Reference proteome</keyword>
<evidence type="ECO:0000256" key="7">
    <source>
        <dbReference type="SAM" id="SignalP"/>
    </source>
</evidence>
<feature type="chain" id="PRO_5021950124" evidence="7">
    <location>
        <begin position="23"/>
        <end position="460"/>
    </location>
</feature>
<evidence type="ECO:0000256" key="2">
    <source>
        <dbReference type="ARBA" id="ARBA00008779"/>
    </source>
</evidence>
<dbReference type="InterPro" id="IPR035874">
    <property type="entry name" value="IDS"/>
</dbReference>
<keyword evidence="6" id="KW-0106">Calcium</keyword>
<dbReference type="PANTHER" id="PTHR45953:SF1">
    <property type="entry name" value="IDURONATE 2-SULFATASE"/>
    <property type="match status" value="1"/>
</dbReference>
<evidence type="ECO:0000313" key="9">
    <source>
        <dbReference type="EMBL" id="QDU20952.1"/>
    </source>
</evidence>
<evidence type="ECO:0000256" key="5">
    <source>
        <dbReference type="ARBA" id="ARBA00022801"/>
    </source>
</evidence>
<sequence precursor="true">MRFHLLLLALVAAGTGARVARAADVPRYNVLLITADDLRPAMGCYGDTRAKTPNLDRLAERGVCFDRAYVQYPVCNPSRTSLLTGTRPETNGVTGNDTFFRDKLPDVVTLPQLFRSHGAVAISFGKIFHAALAEGEAVNRFLDAGKSWDEARLFRPTKEGNTGPRRNLTGGILKWCEVAALEGTDDDQSDGQTAKHTIAAMERHTGKRWFIGAGFLRPHDPFVVGKKYVAQYPAGALEVHRDPADASPLSKHALGGGAAAEAFKRFDDRDRMAFLTHYYAGVTQTDAQVGRLMAALDRLKLWDTTVVVFVGDHGYHLGERGWWNKNTLFERSCRAPFLIVAPGVRPAVCRGLVEFLDIYPTVAELCGLPVPDAVKGKSLRPLLADPTRTVRDSALTHVTRGPNVTGFSLRTDRWRYTEWSDGGAELYDHQNDPGEWHDLARMPANAAVLADLKKVLADRR</sequence>
<evidence type="ECO:0000256" key="1">
    <source>
        <dbReference type="ARBA" id="ARBA00001913"/>
    </source>
</evidence>
<dbReference type="GO" id="GO:0004423">
    <property type="term" value="F:iduronate-2-sulfatase activity"/>
    <property type="evidence" value="ECO:0007669"/>
    <property type="project" value="InterPro"/>
</dbReference>
<evidence type="ECO:0000313" key="10">
    <source>
        <dbReference type="Proteomes" id="UP000319576"/>
    </source>
</evidence>
<accession>A0A517XTX2</accession>
<dbReference type="InterPro" id="IPR000917">
    <property type="entry name" value="Sulfatase_N"/>
</dbReference>
<evidence type="ECO:0000256" key="6">
    <source>
        <dbReference type="ARBA" id="ARBA00022837"/>
    </source>
</evidence>
<feature type="signal peptide" evidence="7">
    <location>
        <begin position="1"/>
        <end position="22"/>
    </location>
</feature>
<dbReference type="Pfam" id="PF00884">
    <property type="entry name" value="Sulfatase"/>
    <property type="match status" value="1"/>
</dbReference>
<keyword evidence="5 9" id="KW-0378">Hydrolase</keyword>